<comment type="function">
    <text evidence="2 10 12">Catalyzes the transfer of a dimethylallyl group onto the adenine at position 37 in tRNAs that read codons beginning with uridine, leading to the formation of N6-(dimethylallyl)adenosine (i(6)A).</text>
</comment>
<keyword evidence="8 10" id="KW-0460">Magnesium</keyword>
<evidence type="ECO:0000256" key="1">
    <source>
        <dbReference type="ARBA" id="ARBA00001946"/>
    </source>
</evidence>
<evidence type="ECO:0000256" key="10">
    <source>
        <dbReference type="HAMAP-Rule" id="MF_00185"/>
    </source>
</evidence>
<dbReference type="Pfam" id="PF01715">
    <property type="entry name" value="IPPT"/>
    <property type="match status" value="1"/>
</dbReference>
<reference evidence="14" key="1">
    <citation type="submission" date="2019-03" db="EMBL/GenBank/DDBJ databases">
        <title>Lake Tanganyika Metagenome-Assembled Genomes (MAGs).</title>
        <authorList>
            <person name="Tran P."/>
        </authorList>
    </citation>
    <scope>NUCLEOTIDE SEQUENCE</scope>
    <source>
        <strain evidence="14">K_DeepCast_65m_m2_066</strain>
    </source>
</reference>
<evidence type="ECO:0000256" key="5">
    <source>
        <dbReference type="ARBA" id="ARBA00022694"/>
    </source>
</evidence>
<feature type="site" description="Interaction with substrate tRNA" evidence="10">
    <location>
        <position position="105"/>
    </location>
</feature>
<dbReference type="EC" id="2.5.1.75" evidence="10"/>
<feature type="binding site" evidence="10">
    <location>
        <begin position="14"/>
        <end position="21"/>
    </location>
    <ligand>
        <name>ATP</name>
        <dbReference type="ChEBI" id="CHEBI:30616"/>
    </ligand>
</feature>
<sequence>MVSALQEPLLLLVGPTAVGKTALSLPIAQALDAEIVNVDSRQIYRHMDIGTAKPSAAEQAQVPHHLLDLLLPDQPTNAAQFLLAARAVLAALQQRGKRALIVAGSGLYVQALLSGLMPAPAAYEPLRRVLRLYADRYGTPALHRRLQCVDPAAAASYHPHDRIRVVRALEVTYLTGEPFSRHRQRHQDQVATAPYIGIAFTRERSDLYARIAARTDAMLAAGWLTEVEQLVQHGYRRNSGAMHSLGYRELLAYLAGTMSWPETVTAIKQATCQLAKRQLTWFRKMPHLHWINLSTMPEPTAVSLIVQRLQAGLVGAEPASYETTAGEQGGEDQRP</sequence>
<keyword evidence="5 10" id="KW-0819">tRNA processing</keyword>
<dbReference type="Gene3D" id="3.40.50.300">
    <property type="entry name" value="P-loop containing nucleotide triphosphate hydrolases"/>
    <property type="match status" value="1"/>
</dbReference>
<comment type="caution">
    <text evidence="10">Lacks conserved residue(s) required for the propagation of feature annotation.</text>
</comment>
<evidence type="ECO:0000256" key="7">
    <source>
        <dbReference type="ARBA" id="ARBA00022840"/>
    </source>
</evidence>
<dbReference type="InterPro" id="IPR018022">
    <property type="entry name" value="IPT"/>
</dbReference>
<dbReference type="SUPFAM" id="SSF52540">
    <property type="entry name" value="P-loop containing nucleoside triphosphate hydrolases"/>
    <property type="match status" value="1"/>
</dbReference>
<evidence type="ECO:0000256" key="9">
    <source>
        <dbReference type="ARBA" id="ARBA00049563"/>
    </source>
</evidence>
<proteinExistence type="inferred from homology"/>
<dbReference type="AlphaFoldDB" id="A0A937W1Z0"/>
<comment type="similarity">
    <text evidence="3 10 13">Belongs to the IPP transferase family.</text>
</comment>
<evidence type="ECO:0000256" key="2">
    <source>
        <dbReference type="ARBA" id="ARBA00003213"/>
    </source>
</evidence>
<feature type="site" description="Interaction with substrate tRNA" evidence="10">
    <location>
        <position position="127"/>
    </location>
</feature>
<dbReference type="NCBIfam" id="TIGR00174">
    <property type="entry name" value="miaA"/>
    <property type="match status" value="1"/>
</dbReference>
<evidence type="ECO:0000256" key="12">
    <source>
        <dbReference type="RuleBase" id="RU003784"/>
    </source>
</evidence>
<dbReference type="GO" id="GO:0052381">
    <property type="term" value="F:tRNA dimethylallyltransferase activity"/>
    <property type="evidence" value="ECO:0007669"/>
    <property type="project" value="UniProtKB-UniRule"/>
</dbReference>
<evidence type="ECO:0000256" key="11">
    <source>
        <dbReference type="RuleBase" id="RU003783"/>
    </source>
</evidence>
<organism evidence="14 15">
    <name type="scientific">Tectimicrobiota bacterium</name>
    <dbReference type="NCBI Taxonomy" id="2528274"/>
    <lineage>
        <taxon>Bacteria</taxon>
        <taxon>Pseudomonadati</taxon>
        <taxon>Nitrospinota/Tectimicrobiota group</taxon>
        <taxon>Candidatus Tectimicrobiota</taxon>
    </lineage>
</organism>
<dbReference type="GO" id="GO:0006400">
    <property type="term" value="P:tRNA modification"/>
    <property type="evidence" value="ECO:0007669"/>
    <property type="project" value="TreeGrafter"/>
</dbReference>
<evidence type="ECO:0000256" key="6">
    <source>
        <dbReference type="ARBA" id="ARBA00022741"/>
    </source>
</evidence>
<comment type="catalytic activity">
    <reaction evidence="9 10 11">
        <text>adenosine(37) in tRNA + dimethylallyl diphosphate = N(6)-dimethylallyladenosine(37) in tRNA + diphosphate</text>
        <dbReference type="Rhea" id="RHEA:26482"/>
        <dbReference type="Rhea" id="RHEA-COMP:10162"/>
        <dbReference type="Rhea" id="RHEA-COMP:10375"/>
        <dbReference type="ChEBI" id="CHEBI:33019"/>
        <dbReference type="ChEBI" id="CHEBI:57623"/>
        <dbReference type="ChEBI" id="CHEBI:74411"/>
        <dbReference type="ChEBI" id="CHEBI:74415"/>
        <dbReference type="EC" id="2.5.1.75"/>
    </reaction>
</comment>
<feature type="binding site" evidence="10">
    <location>
        <begin position="16"/>
        <end position="21"/>
    </location>
    <ligand>
        <name>substrate</name>
    </ligand>
</feature>
<keyword evidence="6 10" id="KW-0547">Nucleotide-binding</keyword>
<comment type="caution">
    <text evidence="14">The sequence shown here is derived from an EMBL/GenBank/DDBJ whole genome shotgun (WGS) entry which is preliminary data.</text>
</comment>
<dbReference type="InterPro" id="IPR039657">
    <property type="entry name" value="Dimethylallyltransferase"/>
</dbReference>
<dbReference type="Proteomes" id="UP000712673">
    <property type="component" value="Unassembled WGS sequence"/>
</dbReference>
<keyword evidence="4 10" id="KW-0808">Transferase</keyword>
<evidence type="ECO:0000313" key="15">
    <source>
        <dbReference type="Proteomes" id="UP000712673"/>
    </source>
</evidence>
<name>A0A937W1Z0_UNCTE</name>
<protein>
    <recommendedName>
        <fullName evidence="10">tRNA dimethylallyltransferase</fullName>
        <ecNumber evidence="10">2.5.1.75</ecNumber>
    </recommendedName>
    <alternativeName>
        <fullName evidence="10">Dimethylallyl diphosphate:tRNA dimethylallyltransferase</fullName>
        <shortName evidence="10">DMAPP:tRNA dimethylallyltransferase</shortName>
        <shortName evidence="10">DMATase</shortName>
    </alternativeName>
    <alternativeName>
        <fullName evidence="10">Isopentenyl-diphosphate:tRNA isopentenyltransferase</fullName>
        <shortName evidence="10">IPP transferase</shortName>
        <shortName evidence="10">IPPT</shortName>
        <shortName evidence="10">IPTase</shortName>
    </alternativeName>
</protein>
<dbReference type="InterPro" id="IPR027417">
    <property type="entry name" value="P-loop_NTPase"/>
</dbReference>
<evidence type="ECO:0000256" key="13">
    <source>
        <dbReference type="RuleBase" id="RU003785"/>
    </source>
</evidence>
<evidence type="ECO:0000313" key="14">
    <source>
        <dbReference type="EMBL" id="MBM3223822.1"/>
    </source>
</evidence>
<comment type="cofactor">
    <cofactor evidence="1 10">
        <name>Mg(2+)</name>
        <dbReference type="ChEBI" id="CHEBI:18420"/>
    </cofactor>
</comment>
<dbReference type="GO" id="GO:0005524">
    <property type="term" value="F:ATP binding"/>
    <property type="evidence" value="ECO:0007669"/>
    <property type="project" value="UniProtKB-UniRule"/>
</dbReference>
<dbReference type="PANTHER" id="PTHR11088:SF60">
    <property type="entry name" value="TRNA DIMETHYLALLYLTRANSFERASE"/>
    <property type="match status" value="1"/>
</dbReference>
<gene>
    <name evidence="10 14" type="primary">miaA</name>
    <name evidence="14" type="ORF">FJZ47_08490</name>
</gene>
<dbReference type="PANTHER" id="PTHR11088">
    <property type="entry name" value="TRNA DIMETHYLALLYLTRANSFERASE"/>
    <property type="match status" value="1"/>
</dbReference>
<evidence type="ECO:0000256" key="3">
    <source>
        <dbReference type="ARBA" id="ARBA00005842"/>
    </source>
</evidence>
<keyword evidence="7 10" id="KW-0067">ATP-binding</keyword>
<evidence type="ECO:0000256" key="4">
    <source>
        <dbReference type="ARBA" id="ARBA00022679"/>
    </source>
</evidence>
<dbReference type="EMBL" id="VGLS01000206">
    <property type="protein sequence ID" value="MBM3223822.1"/>
    <property type="molecule type" value="Genomic_DNA"/>
</dbReference>
<dbReference type="HAMAP" id="MF_00185">
    <property type="entry name" value="IPP_trans"/>
    <property type="match status" value="1"/>
</dbReference>
<feature type="region of interest" description="Interaction with substrate tRNA" evidence="10">
    <location>
        <begin position="39"/>
        <end position="42"/>
    </location>
</feature>
<comment type="subunit">
    <text evidence="10">Monomer.</text>
</comment>
<evidence type="ECO:0000256" key="8">
    <source>
        <dbReference type="ARBA" id="ARBA00022842"/>
    </source>
</evidence>
<accession>A0A937W1Z0</accession>
<dbReference type="Gene3D" id="1.10.20.140">
    <property type="match status" value="1"/>
</dbReference>